<dbReference type="InterPro" id="IPR001810">
    <property type="entry name" value="F-box_dom"/>
</dbReference>
<evidence type="ECO:0000259" key="1">
    <source>
        <dbReference type="PROSITE" id="PS50181"/>
    </source>
</evidence>
<dbReference type="CDD" id="cd12148">
    <property type="entry name" value="fungal_TF_MHR"/>
    <property type="match status" value="1"/>
</dbReference>
<dbReference type="Pfam" id="PF12937">
    <property type="entry name" value="F-box-like"/>
    <property type="match status" value="1"/>
</dbReference>
<dbReference type="PROSITE" id="PS50181">
    <property type="entry name" value="FBOX"/>
    <property type="match status" value="1"/>
</dbReference>
<dbReference type="Proteomes" id="UP000054007">
    <property type="component" value="Unassembled WGS sequence"/>
</dbReference>
<sequence>MSPCLPTDFPAPAEFIQQHEADIIPDLVDVFEKLDIESSPMHFYGKTSGPSFIHQFSESSHGSERAERKAIWTAPPASAVRPCSRRLTSKWWEAQLQNTAARRYQFPEPELMASLIDLYFVCRNLFIPLLHRPSFESSVAQAQGLHLHDHGFASVVLLVCAIASRNSDDPRVLLENDITRRQSAGWMPVMGRLETILFVGQMTPHNTSKNIALREASNVSEALKQINACVDVESVRIDEELSALAGTLEQFGSDAANLDDAKNIWENYAKHQYMHQYVTGSAVAWAALCLCHQGMLNNAPAGLRPTHKQIKKMIDSLPDELLVLIFDMMEDYHVVPWSSRMRIATVARQWRQLANSTPWLWTRMDIVLYDYDYDYDHDWATLSKPVKYALRCIDTFRLHVARTGLLPLQVTVIYLNDDFTVIST</sequence>
<proteinExistence type="predicted"/>
<evidence type="ECO:0000313" key="3">
    <source>
        <dbReference type="Proteomes" id="UP000054007"/>
    </source>
</evidence>
<protein>
    <recommendedName>
        <fullName evidence="1">F-box domain-containing protein</fullName>
    </recommendedName>
</protein>
<organism evidence="2 3">
    <name type="scientific">Cylindrobasidium torrendii FP15055 ss-10</name>
    <dbReference type="NCBI Taxonomy" id="1314674"/>
    <lineage>
        <taxon>Eukaryota</taxon>
        <taxon>Fungi</taxon>
        <taxon>Dikarya</taxon>
        <taxon>Basidiomycota</taxon>
        <taxon>Agaricomycotina</taxon>
        <taxon>Agaricomycetes</taxon>
        <taxon>Agaricomycetidae</taxon>
        <taxon>Agaricales</taxon>
        <taxon>Marasmiineae</taxon>
        <taxon>Physalacriaceae</taxon>
        <taxon>Cylindrobasidium</taxon>
    </lineage>
</organism>
<feature type="non-terminal residue" evidence="2">
    <location>
        <position position="424"/>
    </location>
</feature>
<name>A0A0D7ARA3_9AGAR</name>
<gene>
    <name evidence="2" type="ORF">CYLTODRAFT_460333</name>
</gene>
<dbReference type="STRING" id="1314674.A0A0D7ARA3"/>
<dbReference type="Gene3D" id="1.20.1280.50">
    <property type="match status" value="1"/>
</dbReference>
<dbReference type="OrthoDB" id="4456959at2759"/>
<feature type="domain" description="F-box" evidence="1">
    <location>
        <begin position="311"/>
        <end position="364"/>
    </location>
</feature>
<accession>A0A0D7ARA3</accession>
<evidence type="ECO:0000313" key="2">
    <source>
        <dbReference type="EMBL" id="KIY60883.1"/>
    </source>
</evidence>
<keyword evidence="3" id="KW-1185">Reference proteome</keyword>
<dbReference type="EMBL" id="KN881182">
    <property type="protein sequence ID" value="KIY60883.1"/>
    <property type="molecule type" value="Genomic_DNA"/>
</dbReference>
<dbReference type="SUPFAM" id="SSF81383">
    <property type="entry name" value="F-box domain"/>
    <property type="match status" value="1"/>
</dbReference>
<dbReference type="InterPro" id="IPR036047">
    <property type="entry name" value="F-box-like_dom_sf"/>
</dbReference>
<reference evidence="2 3" key="1">
    <citation type="journal article" date="2015" name="Fungal Genet. Biol.">
        <title>Evolution of novel wood decay mechanisms in Agaricales revealed by the genome sequences of Fistulina hepatica and Cylindrobasidium torrendii.</title>
        <authorList>
            <person name="Floudas D."/>
            <person name="Held B.W."/>
            <person name="Riley R."/>
            <person name="Nagy L.G."/>
            <person name="Koehler G."/>
            <person name="Ransdell A.S."/>
            <person name="Younus H."/>
            <person name="Chow J."/>
            <person name="Chiniquy J."/>
            <person name="Lipzen A."/>
            <person name="Tritt A."/>
            <person name="Sun H."/>
            <person name="Haridas S."/>
            <person name="LaButti K."/>
            <person name="Ohm R.A."/>
            <person name="Kues U."/>
            <person name="Blanchette R.A."/>
            <person name="Grigoriev I.V."/>
            <person name="Minto R.E."/>
            <person name="Hibbett D.S."/>
        </authorList>
    </citation>
    <scope>NUCLEOTIDE SEQUENCE [LARGE SCALE GENOMIC DNA]</scope>
    <source>
        <strain evidence="2 3">FP15055 ss-10</strain>
    </source>
</reference>
<dbReference type="AlphaFoldDB" id="A0A0D7ARA3"/>